<feature type="compositionally biased region" description="Low complexity" evidence="1">
    <location>
        <begin position="248"/>
        <end position="281"/>
    </location>
</feature>
<proteinExistence type="predicted"/>
<feature type="chain" id="PRO_5044817376" description="Secreted protein" evidence="2">
    <location>
        <begin position="23"/>
        <end position="352"/>
    </location>
</feature>
<sequence>MAAFLLKKVAVVIAAVATTTEAHNKMTVPQPTWPEGVYNQNSPPGTIDPSKALPAPKGKSYNTDPGSNTDAYWTAFNASKYKSLKELAWDTQDLASGATNECGFSTVKGKAQALPAQVEWGFFTASHQGPCKVWCDDTLVFENYNCAVDYPDTPAKLPYDKSKCSGAAMLTSYWIALHSTPWQVYTNCAPLSGCSSTSKSTTSGSTSTSTKQTTDSSSASTSAAQTPSSGGGSSTTDSPSANTPKVISAPASGGSPSATTAPSSNTSPSTSTTSAPSTPTTDESDCGSYDVAGGSAADEGLDNGTPTTDGNTYQQGGNTSTETQTNTGESTNQGSNTGGNTNQGTNKHEPVD</sequence>
<accession>A0ABD3FWP8</accession>
<dbReference type="AlphaFoldDB" id="A0ABD3FWP8"/>
<evidence type="ECO:0000313" key="4">
    <source>
        <dbReference type="Proteomes" id="UP001632037"/>
    </source>
</evidence>
<keyword evidence="2" id="KW-0732">Signal</keyword>
<feature type="region of interest" description="Disordered" evidence="1">
    <location>
        <begin position="26"/>
        <end position="64"/>
    </location>
</feature>
<keyword evidence="4" id="KW-1185">Reference proteome</keyword>
<evidence type="ECO:0000256" key="2">
    <source>
        <dbReference type="SAM" id="SignalP"/>
    </source>
</evidence>
<dbReference type="EMBL" id="JBIMZQ010000006">
    <property type="protein sequence ID" value="KAL3670741.1"/>
    <property type="molecule type" value="Genomic_DNA"/>
</dbReference>
<evidence type="ECO:0008006" key="5">
    <source>
        <dbReference type="Google" id="ProtNLM"/>
    </source>
</evidence>
<reference evidence="3 4" key="1">
    <citation type="submission" date="2024-09" db="EMBL/GenBank/DDBJ databases">
        <title>Genome sequencing and assembly of Phytophthora oleae, isolate VK10A, causative agent of rot of olive drupes.</title>
        <authorList>
            <person name="Conti Taguali S."/>
            <person name="Riolo M."/>
            <person name="La Spada F."/>
            <person name="Cacciola S.O."/>
            <person name="Dionisio G."/>
        </authorList>
    </citation>
    <scope>NUCLEOTIDE SEQUENCE [LARGE SCALE GENOMIC DNA]</scope>
    <source>
        <strain evidence="3 4">VK10A</strain>
    </source>
</reference>
<gene>
    <name evidence="3" type="ORF">V7S43_003929</name>
</gene>
<comment type="caution">
    <text evidence="3">The sequence shown here is derived from an EMBL/GenBank/DDBJ whole genome shotgun (WGS) entry which is preliminary data.</text>
</comment>
<feature type="region of interest" description="Disordered" evidence="1">
    <location>
        <begin position="195"/>
        <end position="352"/>
    </location>
</feature>
<dbReference type="Proteomes" id="UP001632037">
    <property type="component" value="Unassembled WGS sequence"/>
</dbReference>
<organism evidence="3 4">
    <name type="scientific">Phytophthora oleae</name>
    <dbReference type="NCBI Taxonomy" id="2107226"/>
    <lineage>
        <taxon>Eukaryota</taxon>
        <taxon>Sar</taxon>
        <taxon>Stramenopiles</taxon>
        <taxon>Oomycota</taxon>
        <taxon>Peronosporomycetes</taxon>
        <taxon>Peronosporales</taxon>
        <taxon>Peronosporaceae</taxon>
        <taxon>Phytophthora</taxon>
    </lineage>
</organism>
<protein>
    <recommendedName>
        <fullName evidence="5">Secreted protein</fullName>
    </recommendedName>
</protein>
<feature type="compositionally biased region" description="Polar residues" evidence="1">
    <location>
        <begin position="304"/>
        <end position="324"/>
    </location>
</feature>
<feature type="compositionally biased region" description="Low complexity" evidence="1">
    <location>
        <begin position="195"/>
        <end position="241"/>
    </location>
</feature>
<evidence type="ECO:0000313" key="3">
    <source>
        <dbReference type="EMBL" id="KAL3670741.1"/>
    </source>
</evidence>
<feature type="signal peptide" evidence="2">
    <location>
        <begin position="1"/>
        <end position="22"/>
    </location>
</feature>
<name>A0ABD3FWP8_9STRA</name>
<evidence type="ECO:0000256" key="1">
    <source>
        <dbReference type="SAM" id="MobiDB-lite"/>
    </source>
</evidence>
<feature type="compositionally biased region" description="Low complexity" evidence="1">
    <location>
        <begin position="325"/>
        <end position="345"/>
    </location>
</feature>